<dbReference type="Pfam" id="PF14697">
    <property type="entry name" value="Fer4_21"/>
    <property type="match status" value="1"/>
</dbReference>
<evidence type="ECO:0000313" key="9">
    <source>
        <dbReference type="Proteomes" id="UP000320776"/>
    </source>
</evidence>
<feature type="domain" description="4Fe-4S ferredoxin-type" evidence="7">
    <location>
        <begin position="38"/>
        <end position="67"/>
    </location>
</feature>
<dbReference type="OrthoDB" id="1683619at2"/>
<keyword evidence="3" id="KW-0479">Metal-binding</keyword>
<reference evidence="8 9" key="1">
    <citation type="submission" date="2019-02" db="EMBL/GenBank/DDBJ databases">
        <title>Closed genome of Sporomusa termitida DSM 4440.</title>
        <authorList>
            <person name="Poehlein A."/>
            <person name="Daniel R."/>
        </authorList>
    </citation>
    <scope>NUCLEOTIDE SEQUENCE [LARGE SCALE GENOMIC DNA]</scope>
    <source>
        <strain evidence="8 9">DSM 4440</strain>
    </source>
</reference>
<gene>
    <name evidence="8" type="ORF">SPTER_31760</name>
</gene>
<dbReference type="PROSITE" id="PS51379">
    <property type="entry name" value="4FE4S_FER_2"/>
    <property type="match status" value="2"/>
</dbReference>
<dbReference type="PANTHER" id="PTHR43724">
    <property type="entry name" value="PYRUVATE SYNTHASE SUBUNIT PORD"/>
    <property type="match status" value="1"/>
</dbReference>
<dbReference type="InterPro" id="IPR011898">
    <property type="entry name" value="PorD_KorD"/>
</dbReference>
<dbReference type="SUPFAM" id="SSF54862">
    <property type="entry name" value="4Fe-4S ferredoxins"/>
    <property type="match status" value="1"/>
</dbReference>
<keyword evidence="4" id="KW-0677">Repeat</keyword>
<dbReference type="EMBL" id="CP036259">
    <property type="protein sequence ID" value="QDR81764.1"/>
    <property type="molecule type" value="Genomic_DNA"/>
</dbReference>
<keyword evidence="9" id="KW-1185">Reference proteome</keyword>
<evidence type="ECO:0000256" key="4">
    <source>
        <dbReference type="ARBA" id="ARBA00022737"/>
    </source>
</evidence>
<accession>A0A517DWN1</accession>
<dbReference type="Proteomes" id="UP000320776">
    <property type="component" value="Chromosome"/>
</dbReference>
<dbReference type="PROSITE" id="PS00198">
    <property type="entry name" value="4FE4S_FER_1"/>
    <property type="match status" value="1"/>
</dbReference>
<keyword evidence="6" id="KW-0411">Iron-sulfur</keyword>
<dbReference type="NCBIfam" id="TIGR02179">
    <property type="entry name" value="PorD_KorD"/>
    <property type="match status" value="1"/>
</dbReference>
<keyword evidence="8" id="KW-0670">Pyruvate</keyword>
<sequence length="106" mass="11843">MQRQQKKPMTDCEKTKKYFVGPVATEFVAAKTGVWRVVRPDVTIEDCIFCGTCRKHCPADVVTVAKEDPNSGVYFDWDYCKGCGICANICPKQCIAMIPEEGVCKL</sequence>
<evidence type="ECO:0000256" key="6">
    <source>
        <dbReference type="ARBA" id="ARBA00023014"/>
    </source>
</evidence>
<evidence type="ECO:0000259" key="7">
    <source>
        <dbReference type="PROSITE" id="PS51379"/>
    </source>
</evidence>
<dbReference type="InterPro" id="IPR017900">
    <property type="entry name" value="4Fe4S_Fe_S_CS"/>
</dbReference>
<protein>
    <submittedName>
        <fullName evidence="8">2-oxoacid:acceptor oxidoreductase, delta subunit, pyruvate/2-ketoisovalerate family</fullName>
    </submittedName>
</protein>
<evidence type="ECO:0000256" key="1">
    <source>
        <dbReference type="ARBA" id="ARBA00001966"/>
    </source>
</evidence>
<dbReference type="PANTHER" id="PTHR43724:SF1">
    <property type="entry name" value="PYRUVATE SYNTHASE SUBUNIT PORD"/>
    <property type="match status" value="1"/>
</dbReference>
<dbReference type="GO" id="GO:0016625">
    <property type="term" value="F:oxidoreductase activity, acting on the aldehyde or oxo group of donors, iron-sulfur protein as acceptor"/>
    <property type="evidence" value="ECO:0007669"/>
    <property type="project" value="InterPro"/>
</dbReference>
<dbReference type="Gene3D" id="3.30.70.20">
    <property type="match status" value="1"/>
</dbReference>
<dbReference type="GO" id="GO:0051539">
    <property type="term" value="F:4 iron, 4 sulfur cluster binding"/>
    <property type="evidence" value="ECO:0007669"/>
    <property type="project" value="UniProtKB-KW"/>
</dbReference>
<dbReference type="KEGG" id="sted:SPTER_31760"/>
<dbReference type="RefSeq" id="WP_144351220.1">
    <property type="nucleotide sequence ID" value="NZ_CP036259.1"/>
</dbReference>
<evidence type="ECO:0000313" key="8">
    <source>
        <dbReference type="EMBL" id="QDR81764.1"/>
    </source>
</evidence>
<evidence type="ECO:0000256" key="3">
    <source>
        <dbReference type="ARBA" id="ARBA00022723"/>
    </source>
</evidence>
<dbReference type="GO" id="GO:0046872">
    <property type="term" value="F:metal ion binding"/>
    <property type="evidence" value="ECO:0007669"/>
    <property type="project" value="UniProtKB-KW"/>
</dbReference>
<feature type="domain" description="4Fe-4S ferredoxin-type" evidence="7">
    <location>
        <begin position="71"/>
        <end position="100"/>
    </location>
</feature>
<comment type="cofactor">
    <cofactor evidence="1">
        <name>[4Fe-4S] cluster</name>
        <dbReference type="ChEBI" id="CHEBI:49883"/>
    </cofactor>
</comment>
<keyword evidence="5" id="KW-0408">Iron</keyword>
<proteinExistence type="predicted"/>
<evidence type="ECO:0000256" key="5">
    <source>
        <dbReference type="ARBA" id="ARBA00023004"/>
    </source>
</evidence>
<organism evidence="8 9">
    <name type="scientific">Sporomusa termitida</name>
    <dbReference type="NCBI Taxonomy" id="2377"/>
    <lineage>
        <taxon>Bacteria</taxon>
        <taxon>Bacillati</taxon>
        <taxon>Bacillota</taxon>
        <taxon>Negativicutes</taxon>
        <taxon>Selenomonadales</taxon>
        <taxon>Sporomusaceae</taxon>
        <taxon>Sporomusa</taxon>
    </lineage>
</organism>
<keyword evidence="2" id="KW-0004">4Fe-4S</keyword>
<dbReference type="AlphaFoldDB" id="A0A517DWN1"/>
<dbReference type="InterPro" id="IPR017896">
    <property type="entry name" value="4Fe4S_Fe-S-bd"/>
</dbReference>
<evidence type="ECO:0000256" key="2">
    <source>
        <dbReference type="ARBA" id="ARBA00022485"/>
    </source>
</evidence>
<name>A0A517DWN1_9FIRM</name>